<dbReference type="EMBL" id="JAGVWE010000002">
    <property type="protein sequence ID" value="MBS3062615.1"/>
    <property type="molecule type" value="Genomic_DNA"/>
</dbReference>
<dbReference type="SUPFAM" id="SSF55120">
    <property type="entry name" value="Pseudouridine synthase"/>
    <property type="match status" value="1"/>
</dbReference>
<dbReference type="InterPro" id="IPR020103">
    <property type="entry name" value="PsdUridine_synth_cat_dom_sf"/>
</dbReference>
<reference evidence="6" key="1">
    <citation type="submission" date="2021-03" db="EMBL/GenBank/DDBJ databases">
        <authorList>
            <person name="Jaffe A."/>
        </authorList>
    </citation>
    <scope>NUCLEOTIDE SEQUENCE</scope>
    <source>
        <strain evidence="6">RIFCSPLOWO2_01_FULL_58_19</strain>
    </source>
</reference>
<evidence type="ECO:0000313" key="7">
    <source>
        <dbReference type="Proteomes" id="UP000678237"/>
    </source>
</evidence>
<evidence type="ECO:0000259" key="5">
    <source>
        <dbReference type="Pfam" id="PF21238"/>
    </source>
</evidence>
<dbReference type="Gene3D" id="3.30.70.2510">
    <property type="match status" value="1"/>
</dbReference>
<dbReference type="PANTHER" id="PTHR21568">
    <property type="entry name" value="TRNA PSEUDOURIDINE SYNTHASE PUS10"/>
    <property type="match status" value="1"/>
</dbReference>
<evidence type="ECO:0000256" key="3">
    <source>
        <dbReference type="ARBA" id="ARBA00022694"/>
    </source>
</evidence>
<dbReference type="Gene3D" id="3.30.70.3190">
    <property type="match status" value="1"/>
</dbReference>
<dbReference type="GO" id="GO:0031119">
    <property type="term" value="P:tRNA pseudouridine synthesis"/>
    <property type="evidence" value="ECO:0007669"/>
    <property type="project" value="TreeGrafter"/>
</dbReference>
<dbReference type="InterPro" id="IPR048741">
    <property type="entry name" value="Pus10-like_C"/>
</dbReference>
<feature type="domain" description="Pus10-like C-terminal" evidence="5">
    <location>
        <begin position="99"/>
        <end position="338"/>
    </location>
</feature>
<keyword evidence="4 6" id="KW-0413">Isomerase</keyword>
<evidence type="ECO:0000256" key="4">
    <source>
        <dbReference type="ARBA" id="ARBA00023235"/>
    </source>
</evidence>
<dbReference type="PANTHER" id="PTHR21568:SF0">
    <property type="entry name" value="TRNA PSEUDOURIDINE SYNTHASE PUS10"/>
    <property type="match status" value="1"/>
</dbReference>
<evidence type="ECO:0000256" key="1">
    <source>
        <dbReference type="ARBA" id="ARBA00009652"/>
    </source>
</evidence>
<keyword evidence="3" id="KW-0819">tRNA processing</keyword>
<gene>
    <name evidence="6" type="ORF">J4203_01975</name>
</gene>
<accession>A0A8T4LH90</accession>
<proteinExistence type="inferred from homology"/>
<dbReference type="FunFam" id="3.30.70.2510:FF:000001">
    <property type="entry name" value="tRNA pseudouridine synthase Pus10"/>
    <property type="match status" value="1"/>
</dbReference>
<name>A0A8T4LH90_9ARCH</name>
<dbReference type="AlphaFoldDB" id="A0A8T4LH90"/>
<sequence>MQLAFPPGLKPEPTGVPAGVSFLSNALHDTEFASFSLGCRFDSALSEAEQAALRKDVQAELVRGLEKALNKSFQPHGADVDCLLDFVCRRLELRLSPVYVCGRYNKFSRSLAQTTHYCFKCKGRGRGCAFCHGTGRLSEESVEELLAQVLVPAFGAARGVFHGAGREDVDVRMLGSGRPFVFELVEPRRRSANLEALATGINAGFPGKLRVSVLCFCGKESVSEYKNAEHEKRYAAVVTGSAPFDLSRLSPALGQRLSIEQRTPLRVSKRRPDKLRAKYTVLESVKPLDAASFELVLRASSGLYVKEFVSGDEGRSMPNLASLLGVPCTCTQLDVLEILDAPAPVI</sequence>
<evidence type="ECO:0000313" key="6">
    <source>
        <dbReference type="EMBL" id="MBS3062615.1"/>
    </source>
</evidence>
<dbReference type="Proteomes" id="UP000678237">
    <property type="component" value="Unassembled WGS sequence"/>
</dbReference>
<comment type="caution">
    <text evidence="6">The sequence shown here is derived from an EMBL/GenBank/DDBJ whole genome shotgun (WGS) entry which is preliminary data.</text>
</comment>
<dbReference type="InterPro" id="IPR039894">
    <property type="entry name" value="Pus10-like"/>
</dbReference>
<evidence type="ECO:0000256" key="2">
    <source>
        <dbReference type="ARBA" id="ARBA00012787"/>
    </source>
</evidence>
<dbReference type="EC" id="5.4.99.25" evidence="2"/>
<protein>
    <recommendedName>
        <fullName evidence="2">tRNA pseudouridine(55) synthase</fullName>
        <ecNumber evidence="2">5.4.99.25</ecNumber>
    </recommendedName>
</protein>
<dbReference type="Pfam" id="PF21238">
    <property type="entry name" value="Pus10_C"/>
    <property type="match status" value="1"/>
</dbReference>
<comment type="similarity">
    <text evidence="1">Belongs to the pseudouridine synthase Pus10 family.</text>
</comment>
<reference evidence="6" key="2">
    <citation type="submission" date="2021-05" db="EMBL/GenBank/DDBJ databases">
        <title>Protein family content uncovers lineage relationships and bacterial pathway maintenance mechanisms in DPANN archaea.</title>
        <authorList>
            <person name="Castelle C.J."/>
            <person name="Meheust R."/>
            <person name="Jaffe A.L."/>
            <person name="Seitz K."/>
            <person name="Gong X."/>
            <person name="Baker B.J."/>
            <person name="Banfield J.F."/>
        </authorList>
    </citation>
    <scope>NUCLEOTIDE SEQUENCE</scope>
    <source>
        <strain evidence="6">RIFCSPLOWO2_01_FULL_58_19</strain>
    </source>
</reference>
<dbReference type="NCBIfam" id="TIGR01213">
    <property type="entry name" value="pseudo_Pus10arc"/>
    <property type="match status" value="1"/>
</dbReference>
<dbReference type="GO" id="GO:0003723">
    <property type="term" value="F:RNA binding"/>
    <property type="evidence" value="ECO:0007669"/>
    <property type="project" value="InterPro"/>
</dbReference>
<dbReference type="GO" id="GO:0160148">
    <property type="term" value="F:tRNA pseudouridine(55) synthase activity"/>
    <property type="evidence" value="ECO:0007669"/>
    <property type="project" value="UniProtKB-EC"/>
</dbReference>
<organism evidence="6 7">
    <name type="scientific">Candidatus Iainarchaeum sp</name>
    <dbReference type="NCBI Taxonomy" id="3101447"/>
    <lineage>
        <taxon>Archaea</taxon>
        <taxon>Candidatus Iainarchaeota</taxon>
        <taxon>Candidatus Iainarchaeia</taxon>
        <taxon>Candidatus Iainarchaeales</taxon>
        <taxon>Candidatus Iainarchaeaceae</taxon>
        <taxon>Candidatus Iainarchaeum</taxon>
    </lineage>
</organism>